<accession>A0A9X4KRY3</accession>
<dbReference type="GO" id="GO:0019491">
    <property type="term" value="P:ectoine biosynthetic process"/>
    <property type="evidence" value="ECO:0007669"/>
    <property type="project" value="UniProtKB-UniRule"/>
</dbReference>
<evidence type="ECO:0000256" key="7">
    <source>
        <dbReference type="ARBA" id="ARBA00048714"/>
    </source>
</evidence>
<comment type="similarity">
    <text evidence="2 8">Belongs to the ectoine synthase family.</text>
</comment>
<organism evidence="9 10">
    <name type="scientific">Cohnella rhizosphaerae</name>
    <dbReference type="NCBI Taxonomy" id="1457232"/>
    <lineage>
        <taxon>Bacteria</taxon>
        <taxon>Bacillati</taxon>
        <taxon>Bacillota</taxon>
        <taxon>Bacilli</taxon>
        <taxon>Bacillales</taxon>
        <taxon>Paenibacillaceae</taxon>
        <taxon>Cohnella</taxon>
    </lineage>
</organism>
<evidence type="ECO:0000313" key="9">
    <source>
        <dbReference type="EMBL" id="MDG0809131.1"/>
    </source>
</evidence>
<protein>
    <recommendedName>
        <fullName evidence="4 8">L-ectoine synthase</fullName>
        <ecNumber evidence="3 8">4.2.1.108</ecNumber>
    </recommendedName>
    <alternativeName>
        <fullName evidence="6 8">N-acetyldiaminobutyrate dehydratase</fullName>
    </alternativeName>
</protein>
<evidence type="ECO:0000256" key="6">
    <source>
        <dbReference type="ARBA" id="ARBA00033271"/>
    </source>
</evidence>
<evidence type="ECO:0000256" key="8">
    <source>
        <dbReference type="HAMAP-Rule" id="MF_01255"/>
    </source>
</evidence>
<dbReference type="SUPFAM" id="SSF51182">
    <property type="entry name" value="RmlC-like cupins"/>
    <property type="match status" value="1"/>
</dbReference>
<dbReference type="Gene3D" id="2.60.120.10">
    <property type="entry name" value="Jelly Rolls"/>
    <property type="match status" value="1"/>
</dbReference>
<dbReference type="AlphaFoldDB" id="A0A9X4KRY3"/>
<evidence type="ECO:0000256" key="3">
    <source>
        <dbReference type="ARBA" id="ARBA00013192"/>
    </source>
</evidence>
<evidence type="ECO:0000256" key="1">
    <source>
        <dbReference type="ARBA" id="ARBA00005181"/>
    </source>
</evidence>
<dbReference type="PANTHER" id="PTHR39289">
    <property type="match status" value="1"/>
</dbReference>
<dbReference type="Pfam" id="PF06339">
    <property type="entry name" value="Ectoine_synth"/>
    <property type="match status" value="1"/>
</dbReference>
<dbReference type="EC" id="4.2.1.108" evidence="3 8"/>
<dbReference type="InterPro" id="IPR011051">
    <property type="entry name" value="RmlC_Cupin_sf"/>
</dbReference>
<sequence>MIVKHVSDIVGTKNEVDTPTWDSRRLIVRSDGIGFSLNHTVIKPGTETQIWYKNHVEAVYCMDGEGEIEVIGGETYPIRPGTLYVLNGHEKHLLRAKSAMTMLCVFDPPLSGTEVHDADGVYPIAQD</sequence>
<comment type="caution">
    <text evidence="9">The sequence shown here is derived from an EMBL/GenBank/DDBJ whole genome shotgun (WGS) entry which is preliminary data.</text>
</comment>
<comment type="function">
    <text evidence="8">Catalyzes the circularization of gamma-N-acetyl-alpha,gamma-diaminobutyric acid (ADABA) to ectoine (1,4,5,6-tetrahydro-2-methyl-4-pyrimidine carboxylic acid), which is an excellent osmoprotectant.</text>
</comment>
<reference evidence="9" key="1">
    <citation type="submission" date="2022-10" db="EMBL/GenBank/DDBJ databases">
        <title>Comparative genomic analysis of Cohnella hashimotonis sp. nov., isolated from the International Space Station.</title>
        <authorList>
            <person name="Simpson A."/>
            <person name="Venkateswaran K."/>
        </authorList>
    </citation>
    <scope>NUCLEOTIDE SEQUENCE</scope>
    <source>
        <strain evidence="9">DSM 28161</strain>
    </source>
</reference>
<dbReference type="PANTHER" id="PTHR39289:SF1">
    <property type="entry name" value="L-ECTOINE SYNTHASE"/>
    <property type="match status" value="1"/>
</dbReference>
<dbReference type="GO" id="GO:0033990">
    <property type="term" value="F:ectoine synthase activity"/>
    <property type="evidence" value="ECO:0007669"/>
    <property type="project" value="UniProtKB-EC"/>
</dbReference>
<dbReference type="HAMAP" id="MF_01255">
    <property type="entry name" value="Ectoine_synth"/>
    <property type="match status" value="1"/>
</dbReference>
<evidence type="ECO:0000256" key="5">
    <source>
        <dbReference type="ARBA" id="ARBA00023239"/>
    </source>
</evidence>
<name>A0A9X4KRY3_9BACL</name>
<dbReference type="InterPro" id="IPR014710">
    <property type="entry name" value="RmlC-like_jellyroll"/>
</dbReference>
<dbReference type="EMBL" id="JAPDIA010000003">
    <property type="protein sequence ID" value="MDG0809131.1"/>
    <property type="molecule type" value="Genomic_DNA"/>
</dbReference>
<evidence type="ECO:0000313" key="10">
    <source>
        <dbReference type="Proteomes" id="UP001153404"/>
    </source>
</evidence>
<keyword evidence="10" id="KW-1185">Reference proteome</keyword>
<dbReference type="RefSeq" id="WP_277530242.1">
    <property type="nucleotide sequence ID" value="NZ_JAPDIA010000003.1"/>
</dbReference>
<keyword evidence="5 8" id="KW-0456">Lyase</keyword>
<comment type="catalytic activity">
    <reaction evidence="7 8">
        <text>(2S)-4-acetamido-2-aminobutanoate = L-ectoine + H2O</text>
        <dbReference type="Rhea" id="RHEA:17281"/>
        <dbReference type="ChEBI" id="CHEBI:15377"/>
        <dbReference type="ChEBI" id="CHEBI:58515"/>
        <dbReference type="ChEBI" id="CHEBI:58929"/>
        <dbReference type="EC" id="4.2.1.108"/>
    </reaction>
</comment>
<dbReference type="NCBIfam" id="NF009806">
    <property type="entry name" value="PRK13290.1"/>
    <property type="match status" value="1"/>
</dbReference>
<dbReference type="InterPro" id="IPR010462">
    <property type="entry name" value="Ectoine_synth"/>
</dbReference>
<evidence type="ECO:0000256" key="4">
    <source>
        <dbReference type="ARBA" id="ARBA00019707"/>
    </source>
</evidence>
<evidence type="ECO:0000256" key="2">
    <source>
        <dbReference type="ARBA" id="ARBA00009637"/>
    </source>
</evidence>
<dbReference type="CDD" id="cd06978">
    <property type="entry name" value="cupin_EctC"/>
    <property type="match status" value="1"/>
</dbReference>
<comment type="pathway">
    <text evidence="1 8">Amine and polyamine biosynthesis; ectoine biosynthesis; L-ectoine from L-aspartate 4-semialdehyde: step 3/3.</text>
</comment>
<dbReference type="Proteomes" id="UP001153404">
    <property type="component" value="Unassembled WGS sequence"/>
</dbReference>
<proteinExistence type="inferred from homology"/>
<gene>
    <name evidence="8" type="primary">ectC</name>
    <name evidence="9" type="ORF">OMP40_06870</name>
</gene>